<protein>
    <submittedName>
        <fullName evidence="2">Uncharacterized protein</fullName>
    </submittedName>
</protein>
<evidence type="ECO:0000256" key="1">
    <source>
        <dbReference type="SAM" id="MobiDB-lite"/>
    </source>
</evidence>
<dbReference type="AlphaFoldDB" id="X0PV68"/>
<accession>X0PV68</accession>
<organism evidence="2 3">
    <name type="scientific">Rhodococcus wratislaviensis NBRC 100605</name>
    <dbReference type="NCBI Taxonomy" id="1219028"/>
    <lineage>
        <taxon>Bacteria</taxon>
        <taxon>Bacillati</taxon>
        <taxon>Actinomycetota</taxon>
        <taxon>Actinomycetes</taxon>
        <taxon>Mycobacteriales</taxon>
        <taxon>Nocardiaceae</taxon>
        <taxon>Rhodococcus</taxon>
    </lineage>
</organism>
<reference evidence="2 3" key="1">
    <citation type="submission" date="2014-02" db="EMBL/GenBank/DDBJ databases">
        <title>Whole genome shotgun sequence of Rhodococcus wratislaviensis NBRC 100605.</title>
        <authorList>
            <person name="Hosoyama A."/>
            <person name="Tsuchikane K."/>
            <person name="Yoshida I."/>
            <person name="Ohji S."/>
            <person name="Ichikawa N."/>
            <person name="Yamazoe A."/>
            <person name="Fujita N."/>
        </authorList>
    </citation>
    <scope>NUCLEOTIDE SEQUENCE [LARGE SCALE GENOMIC DNA]</scope>
    <source>
        <strain evidence="2 3">NBRC 100605</strain>
    </source>
</reference>
<keyword evidence="3" id="KW-1185">Reference proteome</keyword>
<feature type="region of interest" description="Disordered" evidence="1">
    <location>
        <begin position="1"/>
        <end position="26"/>
    </location>
</feature>
<proteinExistence type="predicted"/>
<feature type="compositionally biased region" description="Basic residues" evidence="1">
    <location>
        <begin position="51"/>
        <end position="60"/>
    </location>
</feature>
<sequence>MNTPTPPTQRKTPSERKQEAALNRQSLSEADLIGVIEALTGEHPIPDKRNGSRHRREVRR</sequence>
<evidence type="ECO:0000313" key="2">
    <source>
        <dbReference type="EMBL" id="GAF47139.1"/>
    </source>
</evidence>
<gene>
    <name evidence="2" type="ORF">RW1_038_00600</name>
</gene>
<comment type="caution">
    <text evidence="2">The sequence shown here is derived from an EMBL/GenBank/DDBJ whole genome shotgun (WGS) entry which is preliminary data.</text>
</comment>
<evidence type="ECO:0000313" key="3">
    <source>
        <dbReference type="Proteomes" id="UP000019491"/>
    </source>
</evidence>
<feature type="region of interest" description="Disordered" evidence="1">
    <location>
        <begin position="39"/>
        <end position="60"/>
    </location>
</feature>
<dbReference type="EMBL" id="BAWF01000038">
    <property type="protein sequence ID" value="GAF47139.1"/>
    <property type="molecule type" value="Genomic_DNA"/>
</dbReference>
<name>X0PV68_RHOWR</name>
<dbReference type="Proteomes" id="UP000019491">
    <property type="component" value="Unassembled WGS sequence"/>
</dbReference>